<keyword evidence="8 12" id="KW-0133">Cell shape</keyword>
<feature type="binding site" evidence="15">
    <location>
        <position position="323"/>
    </location>
    <ligand>
        <name>Mg(2+)</name>
        <dbReference type="ChEBI" id="CHEBI:18420"/>
        <label>1</label>
    </ligand>
</feature>
<evidence type="ECO:0000256" key="11">
    <source>
        <dbReference type="ARBA" id="ARBA00023316"/>
    </source>
</evidence>
<comment type="subcellular location">
    <subcellularLocation>
        <location evidence="12">Cytoplasm</location>
    </subcellularLocation>
</comment>
<evidence type="ECO:0000259" key="17">
    <source>
        <dbReference type="PROSITE" id="PS50975"/>
    </source>
</evidence>
<protein>
    <recommendedName>
        <fullName evidence="12">D-alanine--D-alanine ligase</fullName>
        <ecNumber evidence="12">6.3.2.4</ecNumber>
    </recommendedName>
    <alternativeName>
        <fullName evidence="12">D-Ala-D-Ala ligase</fullName>
    </alternativeName>
    <alternativeName>
        <fullName evidence="12">D-alanylalanine synthetase</fullName>
    </alternativeName>
</protein>
<feature type="binding site" evidence="14">
    <location>
        <begin position="200"/>
        <end position="201"/>
    </location>
    <ligand>
        <name>ATP</name>
        <dbReference type="ChEBI" id="CHEBI:30616"/>
    </ligand>
</feature>
<dbReference type="SUPFAM" id="SSF56059">
    <property type="entry name" value="Glutathione synthetase ATP-binding domain-like"/>
    <property type="match status" value="1"/>
</dbReference>
<dbReference type="InterPro" id="IPR016185">
    <property type="entry name" value="PreATP-grasp_dom_sf"/>
</dbReference>
<comment type="similarity">
    <text evidence="2 12">Belongs to the D-alanine--D-alanine ligase family.</text>
</comment>
<evidence type="ECO:0000256" key="16">
    <source>
        <dbReference type="PROSITE-ProRule" id="PRU00409"/>
    </source>
</evidence>
<name>A0A9D2P1U0_9FIRM</name>
<comment type="cofactor">
    <cofactor evidence="15">
        <name>Mg(2+)</name>
        <dbReference type="ChEBI" id="CHEBI:18420"/>
    </cofactor>
    <cofactor evidence="15">
        <name>Mn(2+)</name>
        <dbReference type="ChEBI" id="CHEBI:29035"/>
    </cofactor>
    <text evidence="15">Binds 2 magnesium or manganese ions per subunit.</text>
</comment>
<gene>
    <name evidence="18" type="primary">vanG</name>
    <name evidence="12" type="synonym">ddl</name>
    <name evidence="18" type="ORF">H9756_03360</name>
</gene>
<evidence type="ECO:0000256" key="10">
    <source>
        <dbReference type="ARBA" id="ARBA00023211"/>
    </source>
</evidence>
<reference evidence="18" key="2">
    <citation type="submission" date="2021-04" db="EMBL/GenBank/DDBJ databases">
        <authorList>
            <person name="Gilroy R."/>
        </authorList>
    </citation>
    <scope>NUCLEOTIDE SEQUENCE</scope>
    <source>
        <strain evidence="18">CHK165-2605</strain>
    </source>
</reference>
<keyword evidence="9 12" id="KW-0573">Peptidoglycan synthesis</keyword>
<evidence type="ECO:0000256" key="7">
    <source>
        <dbReference type="ARBA" id="ARBA00022842"/>
    </source>
</evidence>
<dbReference type="Pfam" id="PF01820">
    <property type="entry name" value="Dala_Dala_lig_N"/>
    <property type="match status" value="1"/>
</dbReference>
<proteinExistence type="inferred from homology"/>
<comment type="cofactor">
    <cofactor evidence="1">
        <name>Mn(2+)</name>
        <dbReference type="ChEBI" id="CHEBI:29035"/>
    </cofactor>
</comment>
<dbReference type="AlphaFoldDB" id="A0A9D2P1U0"/>
<keyword evidence="5 14" id="KW-0547">Nucleotide-binding</keyword>
<dbReference type="PROSITE" id="PS00844">
    <property type="entry name" value="DALA_DALA_LIGASE_2"/>
    <property type="match status" value="1"/>
</dbReference>
<dbReference type="PIRSF" id="PIRSF039102">
    <property type="entry name" value="Ddl/VanB"/>
    <property type="match status" value="1"/>
</dbReference>
<dbReference type="InterPro" id="IPR000291">
    <property type="entry name" value="D-Ala_lig_Van_CS"/>
</dbReference>
<sequence>MNDIRITETGNEKKKRIAVLFGGCSTEYEVSLQSAHAVIENMDTDRYEQILIGISRQSGQWYLYQGNIDDIPEDKWYSERTCTPIWVSTDKKVHGICYQGPDEIRAISLDAAFPILHGKNGEDGTVQGVLELAGIPVIGCGMLSSAVGMDKELSHRIAAAAGVPVAETVTVTKPYDAHEIQKYARRLGYPLFVKPVRAGSSFGITRVCKENELIPAVESAFEHDTEVILEEQIRGFEVGCAVLGNRELTIGEVDEIELSEGFFNYEEKYTLKTSNIYVPARIPHEKAEEIRHLAAVIYRALKCRDFARVDMFLTPEGKIYFNEVNTIPGFTAHSRYPGMMKAAGISFQELISRLIEMEV</sequence>
<keyword evidence="3 12" id="KW-0436">Ligase</keyword>
<evidence type="ECO:0000256" key="1">
    <source>
        <dbReference type="ARBA" id="ARBA00001936"/>
    </source>
</evidence>
<dbReference type="InterPro" id="IPR011095">
    <property type="entry name" value="Dala_Dala_lig_C"/>
</dbReference>
<dbReference type="PROSITE" id="PS00843">
    <property type="entry name" value="DALA_DALA_LIGASE_1"/>
    <property type="match status" value="1"/>
</dbReference>
<keyword evidence="10 15" id="KW-0464">Manganese</keyword>
<feature type="domain" description="ATP-grasp" evidence="17">
    <location>
        <begin position="155"/>
        <end position="356"/>
    </location>
</feature>
<evidence type="ECO:0000256" key="3">
    <source>
        <dbReference type="ARBA" id="ARBA00022598"/>
    </source>
</evidence>
<reference evidence="18" key="1">
    <citation type="journal article" date="2021" name="PeerJ">
        <title>Extensive microbial diversity within the chicken gut microbiome revealed by metagenomics and culture.</title>
        <authorList>
            <person name="Gilroy R."/>
            <person name="Ravi A."/>
            <person name="Getino M."/>
            <person name="Pursley I."/>
            <person name="Horton D.L."/>
            <person name="Alikhan N.F."/>
            <person name="Baker D."/>
            <person name="Gharbi K."/>
            <person name="Hall N."/>
            <person name="Watson M."/>
            <person name="Adriaenssens E.M."/>
            <person name="Foster-Nyarko E."/>
            <person name="Jarju S."/>
            <person name="Secka A."/>
            <person name="Antonio M."/>
            <person name="Oren A."/>
            <person name="Chaudhuri R.R."/>
            <person name="La Ragione R."/>
            <person name="Hildebrand F."/>
            <person name="Pallen M.J."/>
        </authorList>
    </citation>
    <scope>NUCLEOTIDE SEQUENCE</scope>
    <source>
        <strain evidence="18">CHK165-2605</strain>
    </source>
</reference>
<evidence type="ECO:0000256" key="13">
    <source>
        <dbReference type="PIRSR" id="PIRSR039102-1"/>
    </source>
</evidence>
<feature type="binding site" evidence="15">
    <location>
        <position position="310"/>
    </location>
    <ligand>
        <name>Mg(2+)</name>
        <dbReference type="ChEBI" id="CHEBI:18420"/>
        <label>1</label>
    </ligand>
</feature>
<evidence type="ECO:0000256" key="15">
    <source>
        <dbReference type="PIRSR" id="PIRSR039102-3"/>
    </source>
</evidence>
<feature type="active site" evidence="13">
    <location>
        <position position="200"/>
    </location>
</feature>
<dbReference type="GO" id="GO:0046872">
    <property type="term" value="F:metal ion binding"/>
    <property type="evidence" value="ECO:0007669"/>
    <property type="project" value="UniProtKB-KW"/>
</dbReference>
<dbReference type="InterPro" id="IPR011761">
    <property type="entry name" value="ATP-grasp"/>
</dbReference>
<feature type="binding site" evidence="15">
    <location>
        <position position="323"/>
    </location>
    <ligand>
        <name>Mg(2+)</name>
        <dbReference type="ChEBI" id="CHEBI:18420"/>
        <label>2</label>
    </ligand>
</feature>
<keyword evidence="6 16" id="KW-0067">ATP-binding</keyword>
<dbReference type="Gene3D" id="3.40.50.20">
    <property type="match status" value="1"/>
</dbReference>
<evidence type="ECO:0000256" key="9">
    <source>
        <dbReference type="ARBA" id="ARBA00022984"/>
    </source>
</evidence>
<keyword evidence="12" id="KW-0963">Cytoplasm</keyword>
<dbReference type="InterPro" id="IPR013815">
    <property type="entry name" value="ATP_grasp_subdomain_1"/>
</dbReference>
<dbReference type="PANTHER" id="PTHR23132:SF25">
    <property type="entry name" value="D-ALANINE--D-ALANINE LIGASE A"/>
    <property type="match status" value="1"/>
</dbReference>
<dbReference type="Proteomes" id="UP000823895">
    <property type="component" value="Unassembled WGS sequence"/>
</dbReference>
<feature type="binding site" evidence="14">
    <location>
        <begin position="322"/>
        <end position="323"/>
    </location>
    <ligand>
        <name>ATP</name>
        <dbReference type="ChEBI" id="CHEBI:30616"/>
    </ligand>
</feature>
<dbReference type="InterPro" id="IPR005905">
    <property type="entry name" value="D_ala_D_ala"/>
</dbReference>
<dbReference type="Gene3D" id="3.30.1490.20">
    <property type="entry name" value="ATP-grasp fold, A domain"/>
    <property type="match status" value="1"/>
</dbReference>
<dbReference type="EC" id="6.3.2.4" evidence="12"/>
<evidence type="ECO:0000256" key="12">
    <source>
        <dbReference type="HAMAP-Rule" id="MF_00047"/>
    </source>
</evidence>
<dbReference type="FunFam" id="3.30.470.20:FF:000008">
    <property type="entry name" value="D-alanine--D-alanine ligase"/>
    <property type="match status" value="1"/>
</dbReference>
<feature type="binding site" evidence="14">
    <location>
        <begin position="192"/>
        <end position="194"/>
    </location>
    <ligand>
        <name>ATP</name>
        <dbReference type="ChEBI" id="CHEBI:30616"/>
    </ligand>
</feature>
<feature type="binding site" evidence="15">
    <location>
        <position position="325"/>
    </location>
    <ligand>
        <name>Mg(2+)</name>
        <dbReference type="ChEBI" id="CHEBI:18420"/>
        <label>2</label>
    </ligand>
</feature>
<comment type="caution">
    <text evidence="18">The sequence shown here is derived from an EMBL/GenBank/DDBJ whole genome shotgun (WGS) entry which is preliminary data.</text>
</comment>
<evidence type="ECO:0000313" key="18">
    <source>
        <dbReference type="EMBL" id="HJC42711.1"/>
    </source>
</evidence>
<comment type="pathway">
    <text evidence="12">Cell wall biogenesis; peptidoglycan biosynthesis.</text>
</comment>
<dbReference type="NCBIfam" id="TIGR01205">
    <property type="entry name" value="D_ala_D_alaTIGR"/>
    <property type="match status" value="1"/>
</dbReference>
<comment type="catalytic activity">
    <reaction evidence="12">
        <text>2 D-alanine + ATP = D-alanyl-D-alanine + ADP + phosphate + H(+)</text>
        <dbReference type="Rhea" id="RHEA:11224"/>
        <dbReference type="ChEBI" id="CHEBI:15378"/>
        <dbReference type="ChEBI" id="CHEBI:30616"/>
        <dbReference type="ChEBI" id="CHEBI:43474"/>
        <dbReference type="ChEBI" id="CHEBI:57416"/>
        <dbReference type="ChEBI" id="CHEBI:57822"/>
        <dbReference type="ChEBI" id="CHEBI:456216"/>
        <dbReference type="EC" id="6.3.2.4"/>
    </reaction>
</comment>
<dbReference type="NCBIfam" id="NF000091">
    <property type="entry name" value="D_ala_D_ser_VanG"/>
    <property type="match status" value="1"/>
</dbReference>
<evidence type="ECO:0000256" key="5">
    <source>
        <dbReference type="ARBA" id="ARBA00022741"/>
    </source>
</evidence>
<dbReference type="EMBL" id="DWWI01000073">
    <property type="protein sequence ID" value="HJC42711.1"/>
    <property type="molecule type" value="Genomic_DNA"/>
</dbReference>
<dbReference type="PROSITE" id="PS50975">
    <property type="entry name" value="ATP_GRASP"/>
    <property type="match status" value="1"/>
</dbReference>
<dbReference type="PANTHER" id="PTHR23132">
    <property type="entry name" value="D-ALANINE--D-ALANINE LIGASE"/>
    <property type="match status" value="1"/>
</dbReference>
<dbReference type="Gene3D" id="3.30.470.20">
    <property type="entry name" value="ATP-grasp fold, B domain"/>
    <property type="match status" value="1"/>
</dbReference>
<evidence type="ECO:0000256" key="6">
    <source>
        <dbReference type="ARBA" id="ARBA00022840"/>
    </source>
</evidence>
<dbReference type="GO" id="GO:0009252">
    <property type="term" value="P:peptidoglycan biosynthetic process"/>
    <property type="evidence" value="ECO:0007669"/>
    <property type="project" value="UniProtKB-UniRule"/>
</dbReference>
<dbReference type="InterPro" id="IPR011127">
    <property type="entry name" value="Dala_Dala_lig_N"/>
</dbReference>
<dbReference type="GO" id="GO:0008716">
    <property type="term" value="F:D-alanine-D-alanine ligase activity"/>
    <property type="evidence" value="ECO:0007669"/>
    <property type="project" value="UniProtKB-UniRule"/>
</dbReference>
<evidence type="ECO:0000256" key="4">
    <source>
        <dbReference type="ARBA" id="ARBA00022723"/>
    </source>
</evidence>
<evidence type="ECO:0000313" key="19">
    <source>
        <dbReference type="Proteomes" id="UP000823895"/>
    </source>
</evidence>
<feature type="binding site" evidence="14">
    <location>
        <begin position="230"/>
        <end position="237"/>
    </location>
    <ligand>
        <name>ATP</name>
        <dbReference type="ChEBI" id="CHEBI:30616"/>
    </ligand>
</feature>
<feature type="active site" evidence="13">
    <location>
        <position position="27"/>
    </location>
</feature>
<dbReference type="GO" id="GO:0071555">
    <property type="term" value="P:cell wall organization"/>
    <property type="evidence" value="ECO:0007669"/>
    <property type="project" value="UniProtKB-KW"/>
</dbReference>
<comment type="function">
    <text evidence="12">Cell wall formation.</text>
</comment>
<dbReference type="GO" id="GO:0005829">
    <property type="term" value="C:cytosol"/>
    <property type="evidence" value="ECO:0007669"/>
    <property type="project" value="TreeGrafter"/>
</dbReference>
<dbReference type="GO" id="GO:0005524">
    <property type="term" value="F:ATP binding"/>
    <property type="evidence" value="ECO:0007669"/>
    <property type="project" value="UniProtKB-UniRule"/>
</dbReference>
<dbReference type="NCBIfam" id="NF002378">
    <property type="entry name" value="PRK01372.1"/>
    <property type="match status" value="1"/>
</dbReference>
<dbReference type="Pfam" id="PF07478">
    <property type="entry name" value="Dala_Dala_lig_C"/>
    <property type="match status" value="1"/>
</dbReference>
<dbReference type="GO" id="GO:0008360">
    <property type="term" value="P:regulation of cell shape"/>
    <property type="evidence" value="ECO:0007669"/>
    <property type="project" value="UniProtKB-KW"/>
</dbReference>
<evidence type="ECO:0000256" key="2">
    <source>
        <dbReference type="ARBA" id="ARBA00010871"/>
    </source>
</evidence>
<keyword evidence="11 12" id="KW-0961">Cell wall biogenesis/degradation</keyword>
<organism evidence="18 19">
    <name type="scientific">Candidatus Mediterraneibacter gallistercoris</name>
    <dbReference type="NCBI Taxonomy" id="2838671"/>
    <lineage>
        <taxon>Bacteria</taxon>
        <taxon>Bacillati</taxon>
        <taxon>Bacillota</taxon>
        <taxon>Clostridia</taxon>
        <taxon>Lachnospirales</taxon>
        <taxon>Lachnospiraceae</taxon>
        <taxon>Mediterraneibacter</taxon>
    </lineage>
</organism>
<keyword evidence="4 15" id="KW-0479">Metal-binding</keyword>
<feature type="binding site" evidence="14">
    <location>
        <position position="151"/>
    </location>
    <ligand>
        <name>ATP</name>
        <dbReference type="ChEBI" id="CHEBI:30616"/>
    </ligand>
</feature>
<dbReference type="NCBIfam" id="NF002528">
    <property type="entry name" value="PRK01966.1-4"/>
    <property type="match status" value="1"/>
</dbReference>
<keyword evidence="7 15" id="KW-0460">Magnesium</keyword>
<feature type="active site" evidence="13">
    <location>
        <position position="334"/>
    </location>
</feature>
<evidence type="ECO:0000256" key="14">
    <source>
        <dbReference type="PIRSR" id="PIRSR039102-2"/>
    </source>
</evidence>
<dbReference type="HAMAP" id="MF_00047">
    <property type="entry name" value="Dala_Dala_lig"/>
    <property type="match status" value="1"/>
</dbReference>
<dbReference type="SUPFAM" id="SSF52440">
    <property type="entry name" value="PreATP-grasp domain"/>
    <property type="match status" value="1"/>
</dbReference>
<evidence type="ECO:0000256" key="8">
    <source>
        <dbReference type="ARBA" id="ARBA00022960"/>
    </source>
</evidence>
<accession>A0A9D2P1U0</accession>